<dbReference type="Proteomes" id="UP000094329">
    <property type="component" value="Unassembled WGS sequence"/>
</dbReference>
<evidence type="ECO:0000259" key="1">
    <source>
        <dbReference type="Pfam" id="PF13521"/>
    </source>
</evidence>
<dbReference type="SUPFAM" id="SSF52540">
    <property type="entry name" value="P-loop containing nucleoside triphosphate hydrolases"/>
    <property type="match status" value="1"/>
</dbReference>
<dbReference type="InterPro" id="IPR038727">
    <property type="entry name" value="NadR/Ttd14_AAA_dom"/>
</dbReference>
<comment type="caution">
    <text evidence="2">The sequence shown here is derived from an EMBL/GenBank/DDBJ whole genome shotgun (WGS) entry which is preliminary data.</text>
</comment>
<sequence>MNIAFMGAQGTGKSTTLQAIINKLPHPSYIIGDQYRLIAKALNYNNPRQIILEGGSYQYTQSMSAFVSTALGSFTQLDISQAHYNFADLDPITYYAFYLYWINKDAKKRAIQPYALPFIEKLVDYYSQKFNLHFYFPIDIIPLKSDDMRAFDPEFQQEIESLLRQSLDKFNIKILNLLQKKPIESRCDEIIYWINKYNN</sequence>
<name>A0ABX3A2B8_9GAMM</name>
<feature type="domain" description="NadR/Ttd14 AAA" evidence="1">
    <location>
        <begin position="3"/>
        <end position="184"/>
    </location>
</feature>
<dbReference type="RefSeq" id="WP_069312813.1">
    <property type="nucleotide sequence ID" value="NZ_MDTU01000001.1"/>
</dbReference>
<gene>
    <name evidence="2" type="ORF">BGC07_08935</name>
</gene>
<protein>
    <recommendedName>
        <fullName evidence="1">NadR/Ttd14 AAA domain-containing protein</fullName>
    </recommendedName>
</protein>
<evidence type="ECO:0000313" key="3">
    <source>
        <dbReference type="Proteomes" id="UP000094329"/>
    </source>
</evidence>
<dbReference type="Gene3D" id="3.40.50.300">
    <property type="entry name" value="P-loop containing nucleotide triphosphate hydrolases"/>
    <property type="match status" value="1"/>
</dbReference>
<accession>A0ABX3A2B8</accession>
<dbReference type="InterPro" id="IPR027417">
    <property type="entry name" value="P-loop_NTPase"/>
</dbReference>
<reference evidence="2 3" key="1">
    <citation type="submission" date="2016-08" db="EMBL/GenBank/DDBJ databases">
        <title>Draft genome sequence of Candidatus Piscirickettsia litoralis, from seawater.</title>
        <authorList>
            <person name="Wan X."/>
            <person name="Lee A.J."/>
            <person name="Hou S."/>
            <person name="Donachie S.P."/>
        </authorList>
    </citation>
    <scope>NUCLEOTIDE SEQUENCE [LARGE SCALE GENOMIC DNA]</scope>
    <source>
        <strain evidence="2 3">Y2</strain>
    </source>
</reference>
<evidence type="ECO:0000313" key="2">
    <source>
        <dbReference type="EMBL" id="ODN43016.1"/>
    </source>
</evidence>
<keyword evidence="3" id="KW-1185">Reference proteome</keyword>
<proteinExistence type="predicted"/>
<dbReference type="EMBL" id="MDTU01000001">
    <property type="protein sequence ID" value="ODN43016.1"/>
    <property type="molecule type" value="Genomic_DNA"/>
</dbReference>
<organism evidence="2 3">
    <name type="scientific">Piscirickettsia litoralis</name>
    <dbReference type="NCBI Taxonomy" id="1891921"/>
    <lineage>
        <taxon>Bacteria</taxon>
        <taxon>Pseudomonadati</taxon>
        <taxon>Pseudomonadota</taxon>
        <taxon>Gammaproteobacteria</taxon>
        <taxon>Thiotrichales</taxon>
        <taxon>Piscirickettsiaceae</taxon>
        <taxon>Piscirickettsia</taxon>
    </lineage>
</organism>
<dbReference type="Pfam" id="PF13521">
    <property type="entry name" value="AAA_28"/>
    <property type="match status" value="1"/>
</dbReference>